<dbReference type="OrthoDB" id="1046782at2759"/>
<name>A0A9P4XV62_CRYP1</name>
<accession>A0A9P4XV62</accession>
<organism evidence="1 2">
    <name type="scientific">Cryphonectria parasitica (strain ATCC 38755 / EP155)</name>
    <dbReference type="NCBI Taxonomy" id="660469"/>
    <lineage>
        <taxon>Eukaryota</taxon>
        <taxon>Fungi</taxon>
        <taxon>Dikarya</taxon>
        <taxon>Ascomycota</taxon>
        <taxon>Pezizomycotina</taxon>
        <taxon>Sordariomycetes</taxon>
        <taxon>Sordariomycetidae</taxon>
        <taxon>Diaporthales</taxon>
        <taxon>Cryphonectriaceae</taxon>
        <taxon>Cryphonectria-Endothia species complex</taxon>
        <taxon>Cryphonectria</taxon>
    </lineage>
</organism>
<dbReference type="EMBL" id="MU032352">
    <property type="protein sequence ID" value="KAF3761205.1"/>
    <property type="molecule type" value="Genomic_DNA"/>
</dbReference>
<reference evidence="1" key="1">
    <citation type="journal article" date="2020" name="Phytopathology">
        <title>Genome sequence of the chestnut blight fungus Cryphonectria parasitica EP155: A fundamental resource for an archetypical invasive plant pathogen.</title>
        <authorList>
            <person name="Crouch J.A."/>
            <person name="Dawe A."/>
            <person name="Aerts A."/>
            <person name="Barry K."/>
            <person name="Churchill A.C.L."/>
            <person name="Grimwood J."/>
            <person name="Hillman B."/>
            <person name="Milgroom M.G."/>
            <person name="Pangilinan J."/>
            <person name="Smith M."/>
            <person name="Salamov A."/>
            <person name="Schmutz J."/>
            <person name="Yadav J."/>
            <person name="Grigoriev I.V."/>
            <person name="Nuss D."/>
        </authorList>
    </citation>
    <scope>NUCLEOTIDE SEQUENCE</scope>
    <source>
        <strain evidence="1">EP155</strain>
    </source>
</reference>
<dbReference type="RefSeq" id="XP_040772184.1">
    <property type="nucleotide sequence ID" value="XM_040925638.1"/>
</dbReference>
<sequence length="162" mass="18195">MPSQSTSSDAVNYTRDCGEFFSWFDICYDDDKPSGSIEEISGQSADINKGHGGSYVWLTVRRAPKPTMMVDKIWTDIRSNSDGGRKDDLAKGAGGPYRYFSWSNNMNANNFVTDVALWRSSDAQGNPPNGWHHKSDDINEGRGGDYLYLVWRTKSYYGPRSP</sequence>
<evidence type="ECO:0000313" key="2">
    <source>
        <dbReference type="Proteomes" id="UP000803844"/>
    </source>
</evidence>
<keyword evidence="2" id="KW-1185">Reference proteome</keyword>
<dbReference type="AlphaFoldDB" id="A0A9P4XV62"/>
<proteinExistence type="predicted"/>
<protein>
    <submittedName>
        <fullName evidence="1">Uncharacterized protein</fullName>
    </submittedName>
</protein>
<dbReference type="Proteomes" id="UP000803844">
    <property type="component" value="Unassembled WGS sequence"/>
</dbReference>
<dbReference type="Gene3D" id="2.100.10.50">
    <property type="match status" value="1"/>
</dbReference>
<comment type="caution">
    <text evidence="1">The sequence shown here is derived from an EMBL/GenBank/DDBJ whole genome shotgun (WGS) entry which is preliminary data.</text>
</comment>
<gene>
    <name evidence="1" type="ORF">M406DRAFT_73640</name>
</gene>
<dbReference type="GeneID" id="63842767"/>
<evidence type="ECO:0000313" key="1">
    <source>
        <dbReference type="EMBL" id="KAF3761205.1"/>
    </source>
</evidence>